<keyword evidence="4 9" id="KW-0808">Transferase</keyword>
<feature type="domain" description="DNA polymerase III beta sliding clamp C-terminal" evidence="12">
    <location>
        <begin position="245"/>
        <end position="365"/>
    </location>
</feature>
<comment type="subunit">
    <text evidence="9">Forms a ring-shaped head-to-tail homodimer around DNA.</text>
</comment>
<keyword evidence="8" id="KW-0238">DNA-binding</keyword>
<dbReference type="SMART" id="SM00480">
    <property type="entry name" value="POL3Bc"/>
    <property type="match status" value="1"/>
</dbReference>
<dbReference type="Proteomes" id="UP000034922">
    <property type="component" value="Unassembled WGS sequence"/>
</dbReference>
<dbReference type="GO" id="GO:0005737">
    <property type="term" value="C:cytoplasm"/>
    <property type="evidence" value="ECO:0007669"/>
    <property type="project" value="UniProtKB-SubCell"/>
</dbReference>
<dbReference type="GO" id="GO:0009360">
    <property type="term" value="C:DNA polymerase III complex"/>
    <property type="evidence" value="ECO:0007669"/>
    <property type="project" value="InterPro"/>
</dbReference>
<dbReference type="GO" id="GO:0006271">
    <property type="term" value="P:DNA strand elongation involved in DNA replication"/>
    <property type="evidence" value="ECO:0007669"/>
    <property type="project" value="TreeGrafter"/>
</dbReference>
<dbReference type="GO" id="GO:0003677">
    <property type="term" value="F:DNA binding"/>
    <property type="evidence" value="ECO:0007669"/>
    <property type="project" value="UniProtKB-UniRule"/>
</dbReference>
<dbReference type="SUPFAM" id="SSF55979">
    <property type="entry name" value="DNA clamp"/>
    <property type="match status" value="3"/>
</dbReference>
<evidence type="ECO:0000256" key="5">
    <source>
        <dbReference type="ARBA" id="ARBA00022695"/>
    </source>
</evidence>
<dbReference type="GO" id="GO:0008408">
    <property type="term" value="F:3'-5' exonuclease activity"/>
    <property type="evidence" value="ECO:0007669"/>
    <property type="project" value="InterPro"/>
</dbReference>
<comment type="function">
    <text evidence="9">Confers DNA tethering and processivity to DNA polymerases and other proteins. Acts as a clamp, forming a ring around DNA (a reaction catalyzed by the clamp-loading complex) which diffuses in an ATP-independent manner freely and bidirectionally along dsDNA. Initially characterized for its ability to contact the catalytic subunit of DNA polymerase III (Pol III), a complex, multichain enzyme responsible for most of the replicative synthesis in bacteria; Pol III exhibits 3'-5' exonuclease proofreading activity. The beta chain is required for initiation of replication as well as for processivity of DNA replication.</text>
</comment>
<keyword evidence="5 9" id="KW-0548">Nucleotidyltransferase</keyword>
<evidence type="ECO:0000259" key="12">
    <source>
        <dbReference type="Pfam" id="PF02768"/>
    </source>
</evidence>
<dbReference type="EMBL" id="LCLM01000018">
    <property type="protein sequence ID" value="KKU17030.1"/>
    <property type="molecule type" value="Genomic_DNA"/>
</dbReference>
<evidence type="ECO:0000313" key="13">
    <source>
        <dbReference type="EMBL" id="KKU17030.1"/>
    </source>
</evidence>
<dbReference type="STRING" id="1618589.UX25_C0018G0011"/>
<dbReference type="GO" id="GO:0003887">
    <property type="term" value="F:DNA-directed DNA polymerase activity"/>
    <property type="evidence" value="ECO:0007669"/>
    <property type="project" value="UniProtKB-UniRule"/>
</dbReference>
<feature type="domain" description="DNA polymerase III beta sliding clamp N-terminal" evidence="10">
    <location>
        <begin position="1"/>
        <end position="117"/>
    </location>
</feature>
<dbReference type="InterPro" id="IPR022637">
    <property type="entry name" value="DNA_polIII_beta_cen"/>
</dbReference>
<evidence type="ECO:0000256" key="8">
    <source>
        <dbReference type="ARBA" id="ARBA00023125"/>
    </source>
</evidence>
<dbReference type="CDD" id="cd00140">
    <property type="entry name" value="beta_clamp"/>
    <property type="match status" value="1"/>
</dbReference>
<reference evidence="13 14" key="1">
    <citation type="journal article" date="2015" name="Nature">
        <title>rRNA introns, odd ribosomes, and small enigmatic genomes across a large radiation of phyla.</title>
        <authorList>
            <person name="Brown C.T."/>
            <person name="Hug L.A."/>
            <person name="Thomas B.C."/>
            <person name="Sharon I."/>
            <person name="Castelle C.J."/>
            <person name="Singh A."/>
            <person name="Wilkins M.J."/>
            <person name="Williams K.H."/>
            <person name="Banfield J.F."/>
        </authorList>
    </citation>
    <scope>NUCLEOTIDE SEQUENCE [LARGE SCALE GENOMIC DNA]</scope>
</reference>
<comment type="caution">
    <text evidence="13">The sequence shown here is derived from an EMBL/GenBank/DDBJ whole genome shotgun (WGS) entry which is preliminary data.</text>
</comment>
<dbReference type="PANTHER" id="PTHR30478">
    <property type="entry name" value="DNA POLYMERASE III SUBUNIT BETA"/>
    <property type="match status" value="1"/>
</dbReference>
<dbReference type="NCBIfam" id="TIGR00663">
    <property type="entry name" value="dnan"/>
    <property type="match status" value="1"/>
</dbReference>
<evidence type="ECO:0000256" key="3">
    <source>
        <dbReference type="ARBA" id="ARBA00022490"/>
    </source>
</evidence>
<evidence type="ECO:0000256" key="7">
    <source>
        <dbReference type="ARBA" id="ARBA00022932"/>
    </source>
</evidence>
<evidence type="ECO:0000256" key="6">
    <source>
        <dbReference type="ARBA" id="ARBA00022705"/>
    </source>
</evidence>
<evidence type="ECO:0000259" key="11">
    <source>
        <dbReference type="Pfam" id="PF02767"/>
    </source>
</evidence>
<sequence length="368" mass="40419">MKASVLQENFSKSLSLASRFINTRTQLPVLGNILLVAKKTRLLVSSTNLEVSVACSIGASVEKEGEITVPGRTITDLVINLPAEKITLEVEKEQLKIHTPTFESTLSGMNASDFPPVPNSVSKDGAIVLPKESFLNALSQVIFAASIDETRPILTGVLFVFQKDQLILVATDGFRLSQKKIQIRLKAKEERMVLPKSVLGELSRIVEDEEILLSVNKKENQVLFGTHGVVLSSRVLEGEFPDYEKIIPKAGGTKILTDKEEFLRAVKLSSVFAREAANIVKINLGKDFLDVSAESSTSGSQKTRVDARVEGETKLEIAFNYRFLEEFLHAVKAEEINMELSGPSSPGVFKDPTDPAFLHLIMPVRVQG</sequence>
<gene>
    <name evidence="13" type="ORF">UX25_C0018G0011</name>
</gene>
<dbReference type="Pfam" id="PF02768">
    <property type="entry name" value="DNA_pol3_beta_3"/>
    <property type="match status" value="1"/>
</dbReference>
<comment type="subcellular location">
    <subcellularLocation>
        <location evidence="1 9">Cytoplasm</location>
    </subcellularLocation>
</comment>
<dbReference type="AlphaFoldDB" id="A0A0G1R7Z0"/>
<evidence type="ECO:0000259" key="10">
    <source>
        <dbReference type="Pfam" id="PF00712"/>
    </source>
</evidence>
<dbReference type="InterPro" id="IPR022634">
    <property type="entry name" value="DNA_polIII_beta_N"/>
</dbReference>
<dbReference type="Gene3D" id="3.70.10.10">
    <property type="match status" value="1"/>
</dbReference>
<keyword evidence="7 9" id="KW-0239">DNA-directed DNA polymerase</keyword>
<accession>A0A0G1R7Z0</accession>
<feature type="domain" description="DNA polymerase III beta sliding clamp central" evidence="11">
    <location>
        <begin position="129"/>
        <end position="242"/>
    </location>
</feature>
<comment type="similarity">
    <text evidence="2 9">Belongs to the beta sliding clamp family.</text>
</comment>
<evidence type="ECO:0000256" key="2">
    <source>
        <dbReference type="ARBA" id="ARBA00010752"/>
    </source>
</evidence>
<proteinExistence type="inferred from homology"/>
<dbReference type="Gene3D" id="3.10.150.10">
    <property type="entry name" value="DNA Polymerase III, subunit A, domain 2"/>
    <property type="match status" value="1"/>
</dbReference>
<dbReference type="InterPro" id="IPR022635">
    <property type="entry name" value="DNA_polIII_beta_C"/>
</dbReference>
<evidence type="ECO:0000256" key="1">
    <source>
        <dbReference type="ARBA" id="ARBA00004496"/>
    </source>
</evidence>
<dbReference type="PANTHER" id="PTHR30478:SF0">
    <property type="entry name" value="BETA SLIDING CLAMP"/>
    <property type="match status" value="1"/>
</dbReference>
<dbReference type="InterPro" id="IPR046938">
    <property type="entry name" value="DNA_clamp_sf"/>
</dbReference>
<dbReference type="InterPro" id="IPR001001">
    <property type="entry name" value="DNA_polIII_beta"/>
</dbReference>
<name>A0A0G1R7Z0_9BACT</name>
<keyword evidence="3 9" id="KW-0963">Cytoplasm</keyword>
<evidence type="ECO:0000256" key="4">
    <source>
        <dbReference type="ARBA" id="ARBA00022679"/>
    </source>
</evidence>
<organism evidence="13 14">
    <name type="scientific">Candidatus Woesebacteria bacterium GW2011_GWC2_45_9</name>
    <dbReference type="NCBI Taxonomy" id="1618589"/>
    <lineage>
        <taxon>Bacteria</taxon>
        <taxon>Candidatus Woeseibacteriota</taxon>
    </lineage>
</organism>
<protein>
    <recommendedName>
        <fullName evidence="9">Beta sliding clamp</fullName>
    </recommendedName>
</protein>
<evidence type="ECO:0000256" key="9">
    <source>
        <dbReference type="PIRNR" id="PIRNR000804"/>
    </source>
</evidence>
<keyword evidence="6 9" id="KW-0235">DNA replication</keyword>
<dbReference type="Pfam" id="PF02767">
    <property type="entry name" value="DNA_pol3_beta_2"/>
    <property type="match status" value="1"/>
</dbReference>
<evidence type="ECO:0000313" key="14">
    <source>
        <dbReference type="Proteomes" id="UP000034922"/>
    </source>
</evidence>
<dbReference type="PIRSF" id="PIRSF000804">
    <property type="entry name" value="DNA_pol_III_b"/>
    <property type="match status" value="1"/>
</dbReference>
<dbReference type="Pfam" id="PF00712">
    <property type="entry name" value="DNA_pol3_beta"/>
    <property type="match status" value="1"/>
</dbReference>